<comment type="caution">
    <text evidence="2">The sequence shown here is derived from an EMBL/GenBank/DDBJ whole genome shotgun (WGS) entry which is preliminary data.</text>
</comment>
<dbReference type="EMBL" id="JAPDFL010000001">
    <property type="protein sequence ID" value="MCW1932051.1"/>
    <property type="molecule type" value="Genomic_DNA"/>
</dbReference>
<evidence type="ECO:0000313" key="2">
    <source>
        <dbReference type="EMBL" id="MCW1932051.1"/>
    </source>
</evidence>
<gene>
    <name evidence="2" type="ORF">OKW52_07180</name>
</gene>
<dbReference type="GO" id="GO:0018579">
    <property type="term" value="F:protocatechuate 4,5-dioxygenase activity"/>
    <property type="evidence" value="ECO:0007669"/>
    <property type="project" value="UniProtKB-EC"/>
</dbReference>
<dbReference type="SUPFAM" id="SSF48076">
    <property type="entry name" value="LigA subunit of an aromatic-ring-opening dioxygenase LigAB"/>
    <property type="match status" value="1"/>
</dbReference>
<dbReference type="RefSeq" id="WP_264505122.1">
    <property type="nucleotide sequence ID" value="NZ_JAPDFL010000001.1"/>
</dbReference>
<proteinExistence type="predicted"/>
<dbReference type="EC" id="1.13.11.8" evidence="2"/>
<dbReference type="Proteomes" id="UP001208938">
    <property type="component" value="Unassembled WGS sequence"/>
</dbReference>
<dbReference type="InterPro" id="IPR036622">
    <property type="entry name" value="LigA_sf"/>
</dbReference>
<dbReference type="CDD" id="cd07925">
    <property type="entry name" value="LigA_like_1"/>
    <property type="match status" value="1"/>
</dbReference>
<evidence type="ECO:0000313" key="3">
    <source>
        <dbReference type="Proteomes" id="UP001208938"/>
    </source>
</evidence>
<reference evidence="2 3" key="1">
    <citation type="submission" date="2022-10" db="EMBL/GenBank/DDBJ databases">
        <title>Pararhodobacter sp. nov., isolated from marine algae.</title>
        <authorList>
            <person name="Choi B.J."/>
            <person name="Kim J.M."/>
            <person name="Lee J.K."/>
            <person name="Choi D.G."/>
            <person name="Jeon C.O."/>
        </authorList>
    </citation>
    <scope>NUCLEOTIDE SEQUENCE [LARGE SCALE GENOMIC DNA]</scope>
    <source>
        <strain evidence="2 3">ZQ420</strain>
    </source>
</reference>
<evidence type="ECO:0000259" key="1">
    <source>
        <dbReference type="Pfam" id="PF07746"/>
    </source>
</evidence>
<dbReference type="Pfam" id="PF07746">
    <property type="entry name" value="LigA"/>
    <property type="match status" value="1"/>
</dbReference>
<feature type="domain" description="Extradiol ring-cleavage dioxygenase LigAB LigA subunit" evidence="1">
    <location>
        <begin position="29"/>
        <end position="114"/>
    </location>
</feature>
<name>A0ABT3GWX2_9RHOB</name>
<dbReference type="NCBIfam" id="NF009918">
    <property type="entry name" value="PRK13378.1"/>
    <property type="match status" value="1"/>
</dbReference>
<dbReference type="InterPro" id="IPR011986">
    <property type="entry name" value="Xdiol_dOase_LigA"/>
</dbReference>
<organism evidence="2 3">
    <name type="scientific">Pararhodobacter zhoushanensis</name>
    <dbReference type="NCBI Taxonomy" id="2479545"/>
    <lineage>
        <taxon>Bacteria</taxon>
        <taxon>Pseudomonadati</taxon>
        <taxon>Pseudomonadota</taxon>
        <taxon>Alphaproteobacteria</taxon>
        <taxon>Rhodobacterales</taxon>
        <taxon>Paracoccaceae</taxon>
        <taxon>Pararhodobacter</taxon>
    </lineage>
</organism>
<sequence>MDQPGYDYHIDIPGTTLFDGKMAMKGYALNKMCYSFNQQINREAFLADEEGYMAKFGLNDEQKEAIRKRDVLGLIDAGGNIYYLAKFAGIFKLSVQDVGGLQTGKTTEEFQQYLASQA</sequence>
<protein>
    <submittedName>
        <fullName evidence="2">Protocatechuate 4,5-dioxygenase subunit alpha</fullName>
        <ecNumber evidence="2">1.13.11.8</ecNumber>
    </submittedName>
</protein>
<dbReference type="Gene3D" id="1.10.700.10">
    <property type="entry name" value="Dioxygenase LigAB, LigA subunit"/>
    <property type="match status" value="1"/>
</dbReference>
<keyword evidence="3" id="KW-1185">Reference proteome</keyword>
<accession>A0ABT3GWX2</accession>
<keyword evidence="2" id="KW-0560">Oxidoreductase</keyword>